<sequence length="81" mass="8543">MHPVDNGNGADHGHDHEISPKNRRPANAVDPADVAARAYELADEVADELADARVPEGESGPETELEATSEVLETGLSEEAV</sequence>
<feature type="compositionally biased region" description="Basic and acidic residues" evidence="1">
    <location>
        <begin position="11"/>
        <end position="20"/>
    </location>
</feature>
<accession>A0A6J6N6D8</accession>
<organism evidence="2">
    <name type="scientific">freshwater metagenome</name>
    <dbReference type="NCBI Taxonomy" id="449393"/>
    <lineage>
        <taxon>unclassified sequences</taxon>
        <taxon>metagenomes</taxon>
        <taxon>ecological metagenomes</taxon>
    </lineage>
</organism>
<dbReference type="EMBL" id="CAEZWW010000158">
    <property type="protein sequence ID" value="CAB4680464.1"/>
    <property type="molecule type" value="Genomic_DNA"/>
</dbReference>
<protein>
    <submittedName>
        <fullName evidence="2">Unannotated protein</fullName>
    </submittedName>
</protein>
<name>A0A6J6N6D8_9ZZZZ</name>
<gene>
    <name evidence="2" type="ORF">UFOPK2310_01192</name>
</gene>
<evidence type="ECO:0000256" key="1">
    <source>
        <dbReference type="SAM" id="MobiDB-lite"/>
    </source>
</evidence>
<feature type="region of interest" description="Disordered" evidence="1">
    <location>
        <begin position="51"/>
        <end position="81"/>
    </location>
</feature>
<reference evidence="2" key="1">
    <citation type="submission" date="2020-05" db="EMBL/GenBank/DDBJ databases">
        <authorList>
            <person name="Chiriac C."/>
            <person name="Salcher M."/>
            <person name="Ghai R."/>
            <person name="Kavagutti S V."/>
        </authorList>
    </citation>
    <scope>NUCLEOTIDE SEQUENCE</scope>
</reference>
<evidence type="ECO:0000313" key="2">
    <source>
        <dbReference type="EMBL" id="CAB4680464.1"/>
    </source>
</evidence>
<dbReference type="AlphaFoldDB" id="A0A6J6N6D8"/>
<proteinExistence type="predicted"/>
<feature type="region of interest" description="Disordered" evidence="1">
    <location>
        <begin position="1"/>
        <end position="30"/>
    </location>
</feature>